<evidence type="ECO:0000256" key="1">
    <source>
        <dbReference type="SAM" id="MobiDB-lite"/>
    </source>
</evidence>
<accession>A0A3B0VQ31</accession>
<dbReference type="AlphaFoldDB" id="A0A3B0VQ31"/>
<dbReference type="EMBL" id="UOFA01000151">
    <property type="protein sequence ID" value="VAW44991.1"/>
    <property type="molecule type" value="Genomic_DNA"/>
</dbReference>
<organism evidence="2">
    <name type="scientific">hydrothermal vent metagenome</name>
    <dbReference type="NCBI Taxonomy" id="652676"/>
    <lineage>
        <taxon>unclassified sequences</taxon>
        <taxon>metagenomes</taxon>
        <taxon>ecological metagenomes</taxon>
    </lineage>
</organism>
<gene>
    <name evidence="2" type="ORF">MNBD_GAMMA02-1195</name>
</gene>
<evidence type="ECO:0000313" key="2">
    <source>
        <dbReference type="EMBL" id="VAW44991.1"/>
    </source>
</evidence>
<feature type="region of interest" description="Disordered" evidence="1">
    <location>
        <begin position="48"/>
        <end position="85"/>
    </location>
</feature>
<name>A0A3B0VQ31_9ZZZZ</name>
<sequence length="85" mass="8574">MQSSALILKIAESQRYLVFIRASLINSTNVMINNNTIMIGIPENGGPGGISSTGGTRGLSGSGGFDDGGNGGDGADGVAQEIFNN</sequence>
<reference evidence="2" key="1">
    <citation type="submission" date="2018-06" db="EMBL/GenBank/DDBJ databases">
        <authorList>
            <person name="Zhirakovskaya E."/>
        </authorList>
    </citation>
    <scope>NUCLEOTIDE SEQUENCE</scope>
</reference>
<protein>
    <submittedName>
        <fullName evidence="2">Uncharacterized protein</fullName>
    </submittedName>
</protein>
<proteinExistence type="predicted"/>
<feature type="compositionally biased region" description="Gly residues" evidence="1">
    <location>
        <begin position="48"/>
        <end position="75"/>
    </location>
</feature>